<proteinExistence type="predicted"/>
<feature type="coiled-coil region" evidence="1">
    <location>
        <begin position="132"/>
        <end position="178"/>
    </location>
</feature>
<keyword evidence="3" id="KW-1185">Reference proteome</keyword>
<sequence>MRENGEGMEGWLNSISQVYAQRQTPVSRTHLFGPGIWTNVSKRRYNTCSKGQCERSMKIGPTFWVKELNPFEPGLDLVRYQLAKDRHGSTSKFVKFLKRKRKREEGQVEGEEKIEELFRRNKKTMRSSVGEEERMREILKEMREKMREGLREIKKEIREVTEEQKEIMRKVVERIKDKLKEREGRW</sequence>
<dbReference type="InParanoid" id="F4WUK3"/>
<name>F4WUK3_ACREC</name>
<evidence type="ECO:0000313" key="2">
    <source>
        <dbReference type="EMBL" id="EGI62110.1"/>
    </source>
</evidence>
<reference evidence="2" key="1">
    <citation type="submission" date="2011-02" db="EMBL/GenBank/DDBJ databases">
        <title>The genome of the leaf-cutting ant Acromyrmex echinatior suggests key adaptations to social evolution and fungus farming.</title>
        <authorList>
            <person name="Nygaard S."/>
            <person name="Zhang G."/>
        </authorList>
    </citation>
    <scope>NUCLEOTIDE SEQUENCE</scope>
</reference>
<protein>
    <submittedName>
        <fullName evidence="2">Uncharacterized protein</fullName>
    </submittedName>
</protein>
<organism evidence="3">
    <name type="scientific">Acromyrmex echinatior</name>
    <name type="common">Panamanian leafcutter ant</name>
    <name type="synonym">Acromyrmex octospinosus echinatior</name>
    <dbReference type="NCBI Taxonomy" id="103372"/>
    <lineage>
        <taxon>Eukaryota</taxon>
        <taxon>Metazoa</taxon>
        <taxon>Ecdysozoa</taxon>
        <taxon>Arthropoda</taxon>
        <taxon>Hexapoda</taxon>
        <taxon>Insecta</taxon>
        <taxon>Pterygota</taxon>
        <taxon>Neoptera</taxon>
        <taxon>Endopterygota</taxon>
        <taxon>Hymenoptera</taxon>
        <taxon>Apocrita</taxon>
        <taxon>Aculeata</taxon>
        <taxon>Formicoidea</taxon>
        <taxon>Formicidae</taxon>
        <taxon>Myrmicinae</taxon>
        <taxon>Acromyrmex</taxon>
    </lineage>
</organism>
<evidence type="ECO:0000256" key="1">
    <source>
        <dbReference type="SAM" id="Coils"/>
    </source>
</evidence>
<dbReference type="Proteomes" id="UP000007755">
    <property type="component" value="Unassembled WGS sequence"/>
</dbReference>
<dbReference type="EMBL" id="GL888370">
    <property type="protein sequence ID" value="EGI62110.1"/>
    <property type="molecule type" value="Genomic_DNA"/>
</dbReference>
<dbReference type="AlphaFoldDB" id="F4WUK3"/>
<evidence type="ECO:0000313" key="3">
    <source>
        <dbReference type="Proteomes" id="UP000007755"/>
    </source>
</evidence>
<gene>
    <name evidence="2" type="ORF">G5I_09575</name>
</gene>
<accession>F4WUK3</accession>
<keyword evidence="1" id="KW-0175">Coiled coil</keyword>